<protein>
    <recommendedName>
        <fullName evidence="5">Large ribosomal subunit protein bL25</fullName>
    </recommendedName>
    <alternativeName>
        <fullName evidence="5">General stress protein CTC</fullName>
    </alternativeName>
</protein>
<evidence type="ECO:0000259" key="8">
    <source>
        <dbReference type="Pfam" id="PF14693"/>
    </source>
</evidence>
<dbReference type="NCBIfam" id="TIGR00731">
    <property type="entry name" value="bL25_bact_ctc"/>
    <property type="match status" value="1"/>
</dbReference>
<gene>
    <name evidence="5 9" type="primary">rplY</name>
    <name evidence="5" type="synonym">ctc</name>
    <name evidence="9" type="ORF">ODE01S_20500</name>
</gene>
<accession>A0A511RPA9</accession>
<proteinExistence type="inferred from homology"/>
<dbReference type="InterPro" id="IPR011035">
    <property type="entry name" value="Ribosomal_bL25/Gln-tRNA_synth"/>
</dbReference>
<evidence type="ECO:0000256" key="1">
    <source>
        <dbReference type="ARBA" id="ARBA00022730"/>
    </source>
</evidence>
<evidence type="ECO:0000256" key="2">
    <source>
        <dbReference type="ARBA" id="ARBA00022884"/>
    </source>
</evidence>
<dbReference type="GO" id="GO:0006412">
    <property type="term" value="P:translation"/>
    <property type="evidence" value="ECO:0007669"/>
    <property type="project" value="UniProtKB-UniRule"/>
</dbReference>
<keyword evidence="4 5" id="KW-0687">Ribonucleoprotein</keyword>
<evidence type="ECO:0000256" key="6">
    <source>
        <dbReference type="SAM" id="MobiDB-lite"/>
    </source>
</evidence>
<dbReference type="InterPro" id="IPR020056">
    <property type="entry name" value="Rbsml_bL25/Gln-tRNA_synth_N"/>
</dbReference>
<comment type="function">
    <text evidence="5">This is one of the proteins that binds to the 5S RNA in the ribosome where it forms part of the central protuberance.</text>
</comment>
<dbReference type="SUPFAM" id="SSF50715">
    <property type="entry name" value="Ribosomal protein L25-like"/>
    <property type="match status" value="1"/>
</dbReference>
<feature type="region of interest" description="Disordered" evidence="6">
    <location>
        <begin position="188"/>
        <end position="212"/>
    </location>
</feature>
<dbReference type="Pfam" id="PF01386">
    <property type="entry name" value="Ribosomal_L25p"/>
    <property type="match status" value="1"/>
</dbReference>
<comment type="subunit">
    <text evidence="5">Part of the 50S ribosomal subunit; part of the 5S rRNA/L5/L18/L25 subcomplex. Contacts the 5S rRNA. Binds to the 5S rRNA independently of L5 and L18.</text>
</comment>
<sequence length="212" mass="23801">MEYKLKAYYRESEKPKVLRREGKLPGIMYNKNVNKKLYVQLGEFDKVFRNAGVHHVITLELPDGETVDTVVRQVQLDKRRRRPEHVDFYVLTKGQTLDMYVNLKFVGEAKGVKLGGVLSTPLTDLEVRVLPRNIPQGIEVDVSELEIGDVLHASDLALPEGVELLTDPEAVVATVVPPEDVEKLEAEAAEAEGMEAEPELIKRGKAEEEEAE</sequence>
<dbReference type="EMBL" id="BJXN01000017">
    <property type="protein sequence ID" value="GEM90616.1"/>
    <property type="molecule type" value="Genomic_DNA"/>
</dbReference>
<dbReference type="InterPro" id="IPR020057">
    <property type="entry name" value="Ribosomal_bL25_b-dom"/>
</dbReference>
<dbReference type="InterPro" id="IPR020930">
    <property type="entry name" value="Ribosomal_uL5_bac-type"/>
</dbReference>
<dbReference type="PANTHER" id="PTHR33284:SF1">
    <property type="entry name" value="RIBOSOMAL PROTEIN L25_GLN-TRNA SYNTHETASE, ANTI-CODON-BINDING DOMAIN-CONTAINING PROTEIN"/>
    <property type="match status" value="1"/>
</dbReference>
<dbReference type="GO" id="GO:0008097">
    <property type="term" value="F:5S rRNA binding"/>
    <property type="evidence" value="ECO:0007669"/>
    <property type="project" value="InterPro"/>
</dbReference>
<dbReference type="HAMAP" id="MF_01334">
    <property type="entry name" value="Ribosomal_bL25_CTC"/>
    <property type="match status" value="1"/>
</dbReference>
<reference evidence="9 10" key="1">
    <citation type="submission" date="2019-07" db="EMBL/GenBank/DDBJ databases">
        <title>Whole genome shotgun sequence of Oceanithermus desulfurans NBRC 100063.</title>
        <authorList>
            <person name="Hosoyama A."/>
            <person name="Uohara A."/>
            <person name="Ohji S."/>
            <person name="Ichikawa N."/>
        </authorList>
    </citation>
    <scope>NUCLEOTIDE SEQUENCE [LARGE SCALE GENOMIC DNA]</scope>
    <source>
        <strain evidence="9 10">NBRC 100063</strain>
    </source>
</reference>
<dbReference type="PANTHER" id="PTHR33284">
    <property type="entry name" value="RIBOSOMAL PROTEIN L25/GLN-TRNA SYNTHETASE, ANTI-CODON-BINDING DOMAIN-CONTAINING PROTEIN"/>
    <property type="match status" value="1"/>
</dbReference>
<dbReference type="InterPro" id="IPR029751">
    <property type="entry name" value="Ribosomal_L25_dom"/>
</dbReference>
<dbReference type="InterPro" id="IPR037121">
    <property type="entry name" value="Ribosomal_bL25_C"/>
</dbReference>
<evidence type="ECO:0000256" key="3">
    <source>
        <dbReference type="ARBA" id="ARBA00022980"/>
    </source>
</evidence>
<dbReference type="Gene3D" id="2.170.120.20">
    <property type="entry name" value="Ribosomal protein L25, beta domain"/>
    <property type="match status" value="1"/>
</dbReference>
<name>A0A511RPA9_9DEIN</name>
<dbReference type="GO" id="GO:0003735">
    <property type="term" value="F:structural constituent of ribosome"/>
    <property type="evidence" value="ECO:0007669"/>
    <property type="project" value="InterPro"/>
</dbReference>
<dbReference type="Pfam" id="PF14693">
    <property type="entry name" value="Ribosomal_TL5_C"/>
    <property type="match status" value="1"/>
</dbReference>
<dbReference type="Proteomes" id="UP000321827">
    <property type="component" value="Unassembled WGS sequence"/>
</dbReference>
<evidence type="ECO:0000256" key="4">
    <source>
        <dbReference type="ARBA" id="ARBA00023274"/>
    </source>
</evidence>
<dbReference type="CDD" id="cd00495">
    <property type="entry name" value="Ribosomal_L25_TL5_CTC"/>
    <property type="match status" value="1"/>
</dbReference>
<feature type="domain" description="Large ribosomal subunit protein bL25 L25" evidence="7">
    <location>
        <begin position="5"/>
        <end position="88"/>
    </location>
</feature>
<keyword evidence="2 5" id="KW-0694">RNA-binding</keyword>
<comment type="similarity">
    <text evidence="5">Belongs to the bacterial ribosomal protein bL25 family. CTC subfamily.</text>
</comment>
<evidence type="ECO:0000313" key="10">
    <source>
        <dbReference type="Proteomes" id="UP000321827"/>
    </source>
</evidence>
<evidence type="ECO:0000313" key="9">
    <source>
        <dbReference type="EMBL" id="GEM90616.1"/>
    </source>
</evidence>
<keyword evidence="3 5" id="KW-0689">Ribosomal protein</keyword>
<evidence type="ECO:0000256" key="5">
    <source>
        <dbReference type="HAMAP-Rule" id="MF_01334"/>
    </source>
</evidence>
<feature type="compositionally biased region" description="Acidic residues" evidence="6">
    <location>
        <begin position="188"/>
        <end position="198"/>
    </location>
</feature>
<evidence type="ECO:0000259" key="7">
    <source>
        <dbReference type="Pfam" id="PF01386"/>
    </source>
</evidence>
<dbReference type="InterPro" id="IPR001021">
    <property type="entry name" value="Ribosomal_bL25_long"/>
</dbReference>
<dbReference type="Gene3D" id="2.40.240.10">
    <property type="entry name" value="Ribosomal Protein L25, Chain P"/>
    <property type="match status" value="1"/>
</dbReference>
<dbReference type="AlphaFoldDB" id="A0A511RPA9"/>
<dbReference type="RefSeq" id="WP_147148513.1">
    <property type="nucleotide sequence ID" value="NZ_BJXN01000017.1"/>
</dbReference>
<comment type="caution">
    <text evidence="9">The sequence shown here is derived from an EMBL/GenBank/DDBJ whole genome shotgun (WGS) entry which is preliminary data.</text>
</comment>
<organism evidence="9 10">
    <name type="scientific">Oceanithermus desulfurans NBRC 100063</name>
    <dbReference type="NCBI Taxonomy" id="1227550"/>
    <lineage>
        <taxon>Bacteria</taxon>
        <taxon>Thermotogati</taxon>
        <taxon>Deinococcota</taxon>
        <taxon>Deinococci</taxon>
        <taxon>Thermales</taxon>
        <taxon>Thermaceae</taxon>
        <taxon>Oceanithermus</taxon>
    </lineage>
</organism>
<keyword evidence="1 5" id="KW-0699">rRNA-binding</keyword>
<dbReference type="GO" id="GO:0022625">
    <property type="term" value="C:cytosolic large ribosomal subunit"/>
    <property type="evidence" value="ECO:0007669"/>
    <property type="project" value="TreeGrafter"/>
</dbReference>
<dbReference type="OrthoDB" id="9790002at2"/>
<feature type="domain" description="Large ribosomal subunit protein bL25 beta" evidence="8">
    <location>
        <begin position="97"/>
        <end position="178"/>
    </location>
</feature>